<feature type="transmembrane region" description="Helical" evidence="1">
    <location>
        <begin position="80"/>
        <end position="102"/>
    </location>
</feature>
<keyword evidence="3" id="KW-1185">Reference proteome</keyword>
<feature type="transmembrane region" description="Helical" evidence="1">
    <location>
        <begin position="193"/>
        <end position="212"/>
    </location>
</feature>
<feature type="transmembrane region" description="Helical" evidence="1">
    <location>
        <begin position="256"/>
        <end position="274"/>
    </location>
</feature>
<keyword evidence="1" id="KW-1133">Transmembrane helix</keyword>
<evidence type="ECO:0000313" key="2">
    <source>
        <dbReference type="EMBL" id="NUW46036.1"/>
    </source>
</evidence>
<dbReference type="EMBL" id="JABWGO010000014">
    <property type="protein sequence ID" value="NUW46036.1"/>
    <property type="molecule type" value="Genomic_DNA"/>
</dbReference>
<sequence length="323" mass="32950">MSGHGGRGRLIWQSAALVVLLASTWLIVEASLRGASTAIVSAGRTAFTVLGLLALTWWPSAGAAPAARGRKGVRYRWWQIVLLALTGVTAYTVLSTVAISLAGPALPALTLSLTPAVVLIAESVMLRTWPAPRIVAGTVVAVAGAALYTIPRLAGTLGDDVALGSLVALAAMLSMAFYGLYFSRTNRGYQGAMAPRILPIFAVGTVPLAAWAAADVSAGERVGWAALGMLAVLGIVVYVPAYLLQHRILLTGGPSYSALLGLAVPPLVGVGSALSRLAGAPAPMQLAGMGLTLAGMALVIRGKLARAGEVRPAGVTLSRSTDA</sequence>
<protein>
    <submittedName>
        <fullName evidence="2">DMT family transporter</fullName>
    </submittedName>
</protein>
<feature type="transmembrane region" description="Helical" evidence="1">
    <location>
        <begin position="133"/>
        <end position="150"/>
    </location>
</feature>
<evidence type="ECO:0000256" key="1">
    <source>
        <dbReference type="SAM" id="Phobius"/>
    </source>
</evidence>
<dbReference type="RefSeq" id="WP_175605502.1">
    <property type="nucleotide sequence ID" value="NZ_JABWGO010000014.1"/>
</dbReference>
<feature type="transmembrane region" description="Helical" evidence="1">
    <location>
        <begin position="162"/>
        <end position="181"/>
    </location>
</feature>
<dbReference type="SUPFAM" id="SSF103481">
    <property type="entry name" value="Multidrug resistance efflux transporter EmrE"/>
    <property type="match status" value="1"/>
</dbReference>
<dbReference type="Proteomes" id="UP000546126">
    <property type="component" value="Unassembled WGS sequence"/>
</dbReference>
<name>A0A7Y6MGU7_9ACTN</name>
<feature type="transmembrane region" description="Helical" evidence="1">
    <location>
        <begin position="12"/>
        <end position="32"/>
    </location>
</feature>
<reference evidence="2 3" key="1">
    <citation type="submission" date="2020-06" db="EMBL/GenBank/DDBJ databases">
        <authorList>
            <person name="Chanama M."/>
        </authorList>
    </citation>
    <scope>NUCLEOTIDE SEQUENCE [LARGE SCALE GENOMIC DNA]</scope>
    <source>
        <strain evidence="2 3">TBRC6557</strain>
    </source>
</reference>
<feature type="transmembrane region" description="Helical" evidence="1">
    <location>
        <begin position="280"/>
        <end position="300"/>
    </location>
</feature>
<dbReference type="AlphaFoldDB" id="A0A7Y6MGU7"/>
<keyword evidence="1" id="KW-0812">Transmembrane</keyword>
<evidence type="ECO:0000313" key="3">
    <source>
        <dbReference type="Proteomes" id="UP000546126"/>
    </source>
</evidence>
<organism evidence="2 3">
    <name type="scientific">Nonomuraea rhodomycinica</name>
    <dbReference type="NCBI Taxonomy" id="1712872"/>
    <lineage>
        <taxon>Bacteria</taxon>
        <taxon>Bacillati</taxon>
        <taxon>Actinomycetota</taxon>
        <taxon>Actinomycetes</taxon>
        <taxon>Streptosporangiales</taxon>
        <taxon>Streptosporangiaceae</taxon>
        <taxon>Nonomuraea</taxon>
    </lineage>
</organism>
<comment type="caution">
    <text evidence="2">The sequence shown here is derived from an EMBL/GenBank/DDBJ whole genome shotgun (WGS) entry which is preliminary data.</text>
</comment>
<proteinExistence type="predicted"/>
<dbReference type="InterPro" id="IPR037185">
    <property type="entry name" value="EmrE-like"/>
</dbReference>
<feature type="transmembrane region" description="Helical" evidence="1">
    <location>
        <begin position="224"/>
        <end position="244"/>
    </location>
</feature>
<keyword evidence="1" id="KW-0472">Membrane</keyword>
<accession>A0A7Y6MGU7</accession>
<gene>
    <name evidence="2" type="ORF">HT134_38865</name>
</gene>
<feature type="transmembrane region" description="Helical" evidence="1">
    <location>
        <begin position="108"/>
        <end position="126"/>
    </location>
</feature>